<dbReference type="GO" id="GO:0003677">
    <property type="term" value="F:DNA binding"/>
    <property type="evidence" value="ECO:0007669"/>
    <property type="project" value="InterPro"/>
</dbReference>
<proteinExistence type="inferred from homology"/>
<dbReference type="SUPFAM" id="SSF88946">
    <property type="entry name" value="Sigma2 domain of RNA polymerase sigma factors"/>
    <property type="match status" value="1"/>
</dbReference>
<dbReference type="RefSeq" id="WP_008474736.1">
    <property type="nucleotide sequence ID" value="NZ_CAGS01000036.1"/>
</dbReference>
<dbReference type="PANTHER" id="PTHR43133:SF25">
    <property type="entry name" value="RNA POLYMERASE SIGMA FACTOR RFAY-RELATED"/>
    <property type="match status" value="1"/>
</dbReference>
<name>I4ED10_9BACT</name>
<dbReference type="InterPro" id="IPR036388">
    <property type="entry name" value="WH-like_DNA-bd_sf"/>
</dbReference>
<keyword evidence="4" id="KW-0804">Transcription</keyword>
<dbReference type="InterPro" id="IPR007627">
    <property type="entry name" value="RNA_pol_sigma70_r2"/>
</dbReference>
<evidence type="ECO:0000259" key="5">
    <source>
        <dbReference type="Pfam" id="PF04542"/>
    </source>
</evidence>
<dbReference type="Proteomes" id="UP000004221">
    <property type="component" value="Unassembled WGS sequence"/>
</dbReference>
<gene>
    <name evidence="7" type="ORF">NITHO_1300007</name>
</gene>
<comment type="similarity">
    <text evidence="1">Belongs to the sigma-70 factor family. ECF subfamily.</text>
</comment>
<evidence type="ECO:0000256" key="1">
    <source>
        <dbReference type="ARBA" id="ARBA00010641"/>
    </source>
</evidence>
<keyword evidence="3" id="KW-0731">Sigma factor</keyword>
<dbReference type="Pfam" id="PF04542">
    <property type="entry name" value="Sigma70_r2"/>
    <property type="match status" value="1"/>
</dbReference>
<dbReference type="Pfam" id="PF08281">
    <property type="entry name" value="Sigma70_r4_2"/>
    <property type="match status" value="1"/>
</dbReference>
<evidence type="ECO:0000256" key="2">
    <source>
        <dbReference type="ARBA" id="ARBA00023015"/>
    </source>
</evidence>
<dbReference type="AlphaFoldDB" id="I4ED10"/>
<reference evidence="7 8" key="1">
    <citation type="journal article" date="2012" name="ISME J.">
        <title>Nitrification expanded: discovery, physiology and genomics of a nitrite-oxidizing bacterium from the phylum Chloroflexi.</title>
        <authorList>
            <person name="Sorokin D.Y."/>
            <person name="Lucker S."/>
            <person name="Vejmelkova D."/>
            <person name="Kostrikina N.A."/>
            <person name="Kleerebezem R."/>
            <person name="Rijpstra W.I."/>
            <person name="Damste J.S."/>
            <person name="Le Paslier D."/>
            <person name="Muyzer G."/>
            <person name="Wagner M."/>
            <person name="van Loosdrecht M.C."/>
            <person name="Daims H."/>
        </authorList>
    </citation>
    <scope>NUCLEOTIDE SEQUENCE [LARGE SCALE GENOMIC DNA]</scope>
    <source>
        <strain evidence="8">none</strain>
    </source>
</reference>
<dbReference type="GO" id="GO:0006352">
    <property type="term" value="P:DNA-templated transcription initiation"/>
    <property type="evidence" value="ECO:0007669"/>
    <property type="project" value="InterPro"/>
</dbReference>
<evidence type="ECO:0000256" key="4">
    <source>
        <dbReference type="ARBA" id="ARBA00023163"/>
    </source>
</evidence>
<dbReference type="InterPro" id="IPR014284">
    <property type="entry name" value="RNA_pol_sigma-70_dom"/>
</dbReference>
<dbReference type="InterPro" id="IPR013324">
    <property type="entry name" value="RNA_pol_sigma_r3/r4-like"/>
</dbReference>
<dbReference type="EMBL" id="CAGS01000036">
    <property type="protein sequence ID" value="CCF82572.1"/>
    <property type="molecule type" value="Genomic_DNA"/>
</dbReference>
<feature type="domain" description="RNA polymerase sigma-70 region 2" evidence="5">
    <location>
        <begin position="29"/>
        <end position="95"/>
    </location>
</feature>
<dbReference type="InterPro" id="IPR039425">
    <property type="entry name" value="RNA_pol_sigma-70-like"/>
</dbReference>
<dbReference type="SUPFAM" id="SSF88659">
    <property type="entry name" value="Sigma3 and sigma4 domains of RNA polymerase sigma factors"/>
    <property type="match status" value="1"/>
</dbReference>
<keyword evidence="8" id="KW-1185">Reference proteome</keyword>
<dbReference type="Gene3D" id="1.10.10.10">
    <property type="entry name" value="Winged helix-like DNA-binding domain superfamily/Winged helix DNA-binding domain"/>
    <property type="match status" value="1"/>
</dbReference>
<dbReference type="NCBIfam" id="TIGR02937">
    <property type="entry name" value="sigma70-ECF"/>
    <property type="match status" value="1"/>
</dbReference>
<evidence type="ECO:0000313" key="8">
    <source>
        <dbReference type="Proteomes" id="UP000004221"/>
    </source>
</evidence>
<dbReference type="OrthoDB" id="9784984at2"/>
<dbReference type="PANTHER" id="PTHR43133">
    <property type="entry name" value="RNA POLYMERASE ECF-TYPE SIGMA FACTO"/>
    <property type="match status" value="1"/>
</dbReference>
<accession>I4ED10</accession>
<dbReference type="GO" id="GO:0016987">
    <property type="term" value="F:sigma factor activity"/>
    <property type="evidence" value="ECO:0007669"/>
    <property type="project" value="UniProtKB-KW"/>
</dbReference>
<comment type="caution">
    <text evidence="7">The sequence shown here is derived from an EMBL/GenBank/DDBJ whole genome shotgun (WGS) entry which is preliminary data.</text>
</comment>
<keyword evidence="2" id="KW-0805">Transcription regulation</keyword>
<evidence type="ECO:0000256" key="3">
    <source>
        <dbReference type="ARBA" id="ARBA00023082"/>
    </source>
</evidence>
<protein>
    <submittedName>
        <fullName evidence="7">RNA polymerase, sigma-24 subunit, ECF subfamily</fullName>
    </submittedName>
</protein>
<dbReference type="InterPro" id="IPR013249">
    <property type="entry name" value="RNA_pol_sigma70_r4_t2"/>
</dbReference>
<feature type="domain" description="RNA polymerase sigma factor 70 region 4 type 2" evidence="6">
    <location>
        <begin position="129"/>
        <end position="177"/>
    </location>
</feature>
<organism evidence="7 8">
    <name type="scientific">Nitrolancea hollandica Lb</name>
    <dbReference type="NCBI Taxonomy" id="1129897"/>
    <lineage>
        <taxon>Bacteria</taxon>
        <taxon>Pseudomonadati</taxon>
        <taxon>Thermomicrobiota</taxon>
        <taxon>Thermomicrobia</taxon>
        <taxon>Sphaerobacterales</taxon>
        <taxon>Sphaerobacterineae</taxon>
        <taxon>Sphaerobacteraceae</taxon>
        <taxon>Nitrolancea</taxon>
    </lineage>
</organism>
<dbReference type="Gene3D" id="1.10.1740.10">
    <property type="match status" value="1"/>
</dbReference>
<sequence length="207" mass="23536">MTHGTCETSTDAEIIVVSQSDPRQFGAIFDRHFDAIHRYLSRRVGESIADDLAAQTFTEAFAHRERYDVDQPDSRPWLYGIASNLLRRYHRTEVRQLRAYARSGIDPDIDPDLEAVAERLDAGDAGPRIAAALATLNHGDREVLLLYAWADLSYLDISHALDIPIGTVRSRLNRARRVMREQLGQIGQYQEEDHDTRYPLETTDGRS</sequence>
<evidence type="ECO:0000259" key="6">
    <source>
        <dbReference type="Pfam" id="PF08281"/>
    </source>
</evidence>
<dbReference type="InterPro" id="IPR013325">
    <property type="entry name" value="RNA_pol_sigma_r2"/>
</dbReference>
<dbReference type="CDD" id="cd06171">
    <property type="entry name" value="Sigma70_r4"/>
    <property type="match status" value="1"/>
</dbReference>
<evidence type="ECO:0000313" key="7">
    <source>
        <dbReference type="EMBL" id="CCF82572.1"/>
    </source>
</evidence>